<keyword evidence="2" id="KW-1185">Reference proteome</keyword>
<gene>
    <name evidence="1" type="ORF">PEVE_00005553</name>
</gene>
<evidence type="ECO:0000313" key="2">
    <source>
        <dbReference type="Proteomes" id="UP001159427"/>
    </source>
</evidence>
<dbReference type="EMBL" id="CALNXI010001352">
    <property type="protein sequence ID" value="CAH3166043.1"/>
    <property type="molecule type" value="Genomic_DNA"/>
</dbReference>
<comment type="caution">
    <text evidence="1">The sequence shown here is derived from an EMBL/GenBank/DDBJ whole genome shotgun (WGS) entry which is preliminary data.</text>
</comment>
<evidence type="ECO:0000313" key="1">
    <source>
        <dbReference type="EMBL" id="CAH3166043.1"/>
    </source>
</evidence>
<evidence type="ECO:0008006" key="3">
    <source>
        <dbReference type="Google" id="ProtNLM"/>
    </source>
</evidence>
<accession>A0ABN8QKU2</accession>
<dbReference type="Proteomes" id="UP001159427">
    <property type="component" value="Unassembled WGS sequence"/>
</dbReference>
<proteinExistence type="predicted"/>
<organism evidence="1 2">
    <name type="scientific">Porites evermanni</name>
    <dbReference type="NCBI Taxonomy" id="104178"/>
    <lineage>
        <taxon>Eukaryota</taxon>
        <taxon>Metazoa</taxon>
        <taxon>Cnidaria</taxon>
        <taxon>Anthozoa</taxon>
        <taxon>Hexacorallia</taxon>
        <taxon>Scleractinia</taxon>
        <taxon>Fungiina</taxon>
        <taxon>Poritidae</taxon>
        <taxon>Porites</taxon>
    </lineage>
</organism>
<name>A0ABN8QKU2_9CNID</name>
<reference evidence="1 2" key="1">
    <citation type="submission" date="2022-05" db="EMBL/GenBank/DDBJ databases">
        <authorList>
            <consortium name="Genoscope - CEA"/>
            <person name="William W."/>
        </authorList>
    </citation>
    <scope>NUCLEOTIDE SEQUENCE [LARGE SCALE GENOMIC DNA]</scope>
</reference>
<sequence length="235" mass="26503">MRPGGDAADTLETLPDRLKQLEDHLLQLNAGGQPEATGPSASSTDAQATIRVSVPREKRFGKYGVAKEEVTLRPTSKWSSPSGVFRILKEIFSEQLTETQARRKFFARRQGDRESAQDFAHALMVLLSRVERLSGAPEASKDLLLREQFVENLKDLTLRRGIKRWARDHATATFQDVRLEVHWYMEEDPTPRRSAVVTSAEVEEEAQCTEITGQKKQQKVMADLISGQNVLDEEL</sequence>
<protein>
    <recommendedName>
        <fullName evidence="3">Retrotransposon gag domain-containing protein</fullName>
    </recommendedName>
</protein>